<dbReference type="Proteomes" id="UP000499080">
    <property type="component" value="Unassembled WGS sequence"/>
</dbReference>
<proteinExistence type="predicted"/>
<evidence type="ECO:0000313" key="1">
    <source>
        <dbReference type="EMBL" id="GBO06232.1"/>
    </source>
</evidence>
<name>A0A4Y2U0W6_ARAVE</name>
<gene>
    <name evidence="1" type="ORF">AVEN_131309_1</name>
</gene>
<reference evidence="1 2" key="1">
    <citation type="journal article" date="2019" name="Sci. Rep.">
        <title>Orb-weaving spider Araneus ventricosus genome elucidates the spidroin gene catalogue.</title>
        <authorList>
            <person name="Kono N."/>
            <person name="Nakamura H."/>
            <person name="Ohtoshi R."/>
            <person name="Moran D.A.P."/>
            <person name="Shinohara A."/>
            <person name="Yoshida Y."/>
            <person name="Fujiwara M."/>
            <person name="Mori M."/>
            <person name="Tomita M."/>
            <person name="Arakawa K."/>
        </authorList>
    </citation>
    <scope>NUCLEOTIDE SEQUENCE [LARGE SCALE GENOMIC DNA]</scope>
</reference>
<protein>
    <submittedName>
        <fullName evidence="1">Uncharacterized protein</fullName>
    </submittedName>
</protein>
<keyword evidence="2" id="KW-1185">Reference proteome</keyword>
<dbReference type="EMBL" id="BGPR01032643">
    <property type="protein sequence ID" value="GBO06232.1"/>
    <property type="molecule type" value="Genomic_DNA"/>
</dbReference>
<accession>A0A4Y2U0W6</accession>
<comment type="caution">
    <text evidence="1">The sequence shown here is derived from an EMBL/GenBank/DDBJ whole genome shotgun (WGS) entry which is preliminary data.</text>
</comment>
<dbReference type="AlphaFoldDB" id="A0A4Y2U0W6"/>
<sequence length="134" mass="15795">MHPRIIARRLRERRMSYESTFFSNGLVNLRGRVESSRKKESLSSKHNIHESDGRVQRFYPRCTEYITLTGVKYSVYCGDDYVPLQRNFAGSLKIFTMDGIYAIIKMHFKDIKYLQRYYNGNVSKSFSASSDRKK</sequence>
<evidence type="ECO:0000313" key="2">
    <source>
        <dbReference type="Proteomes" id="UP000499080"/>
    </source>
</evidence>
<organism evidence="1 2">
    <name type="scientific">Araneus ventricosus</name>
    <name type="common">Orbweaver spider</name>
    <name type="synonym">Epeira ventricosa</name>
    <dbReference type="NCBI Taxonomy" id="182803"/>
    <lineage>
        <taxon>Eukaryota</taxon>
        <taxon>Metazoa</taxon>
        <taxon>Ecdysozoa</taxon>
        <taxon>Arthropoda</taxon>
        <taxon>Chelicerata</taxon>
        <taxon>Arachnida</taxon>
        <taxon>Araneae</taxon>
        <taxon>Araneomorphae</taxon>
        <taxon>Entelegynae</taxon>
        <taxon>Araneoidea</taxon>
        <taxon>Araneidae</taxon>
        <taxon>Araneus</taxon>
    </lineage>
</organism>